<dbReference type="SUPFAM" id="SSF55874">
    <property type="entry name" value="ATPase domain of HSP90 chaperone/DNA topoisomerase II/histidine kinase"/>
    <property type="match status" value="1"/>
</dbReference>
<dbReference type="Gene3D" id="3.30.565.10">
    <property type="entry name" value="Histidine kinase-like ATPase, C-terminal domain"/>
    <property type="match status" value="1"/>
</dbReference>
<dbReference type="InterPro" id="IPR004358">
    <property type="entry name" value="Sig_transdc_His_kin-like_C"/>
</dbReference>
<protein>
    <recommendedName>
        <fullName evidence="2">histidine kinase</fullName>
        <ecNumber evidence="2">2.7.13.3</ecNumber>
    </recommendedName>
</protein>
<evidence type="ECO:0000313" key="4">
    <source>
        <dbReference type="EMBL" id="TET78576.1"/>
    </source>
</evidence>
<feature type="domain" description="Histidine kinase" evidence="3">
    <location>
        <begin position="1"/>
        <end position="106"/>
    </location>
</feature>
<dbReference type="InterPro" id="IPR036890">
    <property type="entry name" value="HATPase_C_sf"/>
</dbReference>
<keyword evidence="4" id="KW-0067">ATP-binding</keyword>
<evidence type="ECO:0000256" key="2">
    <source>
        <dbReference type="ARBA" id="ARBA00012438"/>
    </source>
</evidence>
<evidence type="ECO:0000313" key="5">
    <source>
        <dbReference type="Proteomes" id="UP000315534"/>
    </source>
</evidence>
<dbReference type="EC" id="2.7.13.3" evidence="2"/>
<comment type="catalytic activity">
    <reaction evidence="1">
        <text>ATP + protein L-histidine = ADP + protein N-phospho-L-histidine.</text>
        <dbReference type="EC" id="2.7.13.3"/>
    </reaction>
</comment>
<comment type="caution">
    <text evidence="4">The sequence shown here is derived from an EMBL/GenBank/DDBJ whole genome shotgun (WGS) entry which is preliminary data.</text>
</comment>
<dbReference type="PRINTS" id="PR00344">
    <property type="entry name" value="BCTRLSENSOR"/>
</dbReference>
<dbReference type="AlphaFoldDB" id="A0A523XH35"/>
<evidence type="ECO:0000256" key="1">
    <source>
        <dbReference type="ARBA" id="ARBA00000085"/>
    </source>
</evidence>
<dbReference type="SMART" id="SM00387">
    <property type="entry name" value="HATPase_c"/>
    <property type="match status" value="1"/>
</dbReference>
<dbReference type="InterPro" id="IPR003594">
    <property type="entry name" value="HATPase_dom"/>
</dbReference>
<dbReference type="PROSITE" id="PS50109">
    <property type="entry name" value="HIS_KIN"/>
    <property type="match status" value="1"/>
</dbReference>
<name>A0A523XH35_UNCT6</name>
<keyword evidence="4" id="KW-0547">Nucleotide-binding</keyword>
<dbReference type="Pfam" id="PF02518">
    <property type="entry name" value="HATPase_c"/>
    <property type="match status" value="1"/>
</dbReference>
<reference evidence="4 5" key="1">
    <citation type="submission" date="2019-03" db="EMBL/GenBank/DDBJ databases">
        <title>Metabolic potential of uncultured bacteria and archaea associated with petroleum seepage in deep-sea sediments.</title>
        <authorList>
            <person name="Dong X."/>
            <person name="Hubert C."/>
        </authorList>
    </citation>
    <scope>NUCLEOTIDE SEQUENCE [LARGE SCALE GENOMIC DNA]</scope>
    <source>
        <strain evidence="4">E29_bin36</strain>
    </source>
</reference>
<sequence length="144" mass="16276">MEDISLHILDIVENSIAVSASRVEITVVENMEKDLLLVEIRDNGQGMSEERLEKVLDPFFTTKSVRKVGLGLPLLAQAARESGGDIEIESKVGIGTRVKATFQHSHPDRKPLGDIPETMRILRASNRDIEFVYKYEKIEDRKNE</sequence>
<dbReference type="EMBL" id="SOIP01000478">
    <property type="protein sequence ID" value="TET78576.1"/>
    <property type="molecule type" value="Genomic_DNA"/>
</dbReference>
<dbReference type="GO" id="GO:0005524">
    <property type="term" value="F:ATP binding"/>
    <property type="evidence" value="ECO:0007669"/>
    <property type="project" value="UniProtKB-KW"/>
</dbReference>
<dbReference type="GO" id="GO:0004673">
    <property type="term" value="F:protein histidine kinase activity"/>
    <property type="evidence" value="ECO:0007669"/>
    <property type="project" value="UniProtKB-EC"/>
</dbReference>
<accession>A0A523XH35</accession>
<dbReference type="PANTHER" id="PTHR43065">
    <property type="entry name" value="SENSOR HISTIDINE KINASE"/>
    <property type="match status" value="1"/>
</dbReference>
<gene>
    <name evidence="4" type="ORF">E3J38_08365</name>
</gene>
<organism evidence="4 5">
    <name type="scientific">candidate division TA06 bacterium</name>
    <dbReference type="NCBI Taxonomy" id="2250710"/>
    <lineage>
        <taxon>Bacteria</taxon>
        <taxon>Bacteria division TA06</taxon>
    </lineage>
</organism>
<proteinExistence type="predicted"/>
<evidence type="ECO:0000259" key="3">
    <source>
        <dbReference type="PROSITE" id="PS50109"/>
    </source>
</evidence>
<dbReference type="InterPro" id="IPR005467">
    <property type="entry name" value="His_kinase_dom"/>
</dbReference>
<dbReference type="Proteomes" id="UP000315534">
    <property type="component" value="Unassembled WGS sequence"/>
</dbReference>